<keyword evidence="1" id="KW-0175">Coiled coil</keyword>
<evidence type="ECO:0000313" key="2">
    <source>
        <dbReference type="EMBL" id="TGN09714.1"/>
    </source>
</evidence>
<gene>
    <name evidence="2" type="ORF">EHS11_11545</name>
</gene>
<name>A0A4V3JX52_9LEPT</name>
<evidence type="ECO:0000313" key="3">
    <source>
        <dbReference type="Proteomes" id="UP000298264"/>
    </source>
</evidence>
<organism evidence="2 3">
    <name type="scientific">Leptospira ilyithenensis</name>
    <dbReference type="NCBI Taxonomy" id="2484901"/>
    <lineage>
        <taxon>Bacteria</taxon>
        <taxon>Pseudomonadati</taxon>
        <taxon>Spirochaetota</taxon>
        <taxon>Spirochaetia</taxon>
        <taxon>Leptospirales</taxon>
        <taxon>Leptospiraceae</taxon>
        <taxon>Leptospira</taxon>
    </lineage>
</organism>
<dbReference type="OrthoDB" id="9794948at2"/>
<keyword evidence="3" id="KW-1185">Reference proteome</keyword>
<dbReference type="PIRSF" id="PIRSF010372">
    <property type="entry name" value="PaiB"/>
    <property type="match status" value="1"/>
</dbReference>
<dbReference type="PANTHER" id="PTHR35802:SF1">
    <property type="entry name" value="PROTEASE SYNTHASE AND SPORULATION PROTEIN PAI 2"/>
    <property type="match status" value="1"/>
</dbReference>
<evidence type="ECO:0000256" key="1">
    <source>
        <dbReference type="SAM" id="Coils"/>
    </source>
</evidence>
<dbReference type="RefSeq" id="WP_135764565.1">
    <property type="nucleotide sequence ID" value="NZ_RQHV01000050.1"/>
</dbReference>
<dbReference type="SUPFAM" id="SSF50475">
    <property type="entry name" value="FMN-binding split barrel"/>
    <property type="match status" value="1"/>
</dbReference>
<dbReference type="InterPro" id="IPR007396">
    <property type="entry name" value="TR_PAI2-type"/>
</dbReference>
<feature type="coiled-coil region" evidence="1">
    <location>
        <begin position="173"/>
        <end position="200"/>
    </location>
</feature>
<dbReference type="Pfam" id="PF04299">
    <property type="entry name" value="FMN_bind_2"/>
    <property type="match status" value="1"/>
</dbReference>
<dbReference type="EMBL" id="RQHV01000050">
    <property type="protein sequence ID" value="TGN09714.1"/>
    <property type="molecule type" value="Genomic_DNA"/>
</dbReference>
<comment type="caution">
    <text evidence="2">The sequence shown here is derived from an EMBL/GenBank/DDBJ whole genome shotgun (WGS) entry which is preliminary data.</text>
</comment>
<sequence>MYTPKPFAITDPNIINQIIYDNSFATLVSETEGSSLTATHIPLLLNSSEQVLFGHIARQNPQGEVLENKKILAIFHGPHTYISPSWYETKKSVPTWNYLSVHVYGKASLVQNEEELRKSLDELILKYEGEESPFFLRNMDEKYIDALIKGIIGIKIKITKIEATAKLSQNHSLERKNLVIQELEKQKDQNANEIAKWMRENLNA</sequence>
<accession>A0A4V3JX52</accession>
<reference evidence="2" key="1">
    <citation type="journal article" date="2019" name="PLoS Negl. Trop. Dis.">
        <title>Revisiting the worldwide diversity of Leptospira species in the environment.</title>
        <authorList>
            <person name="Vincent A.T."/>
            <person name="Schiettekatte O."/>
            <person name="Bourhy P."/>
            <person name="Veyrier F.J."/>
            <person name="Picardeau M."/>
        </authorList>
    </citation>
    <scope>NUCLEOTIDE SEQUENCE [LARGE SCALE GENOMIC DNA]</scope>
    <source>
        <strain evidence="2">201400974</strain>
    </source>
</reference>
<proteinExistence type="predicted"/>
<dbReference type="Proteomes" id="UP000298264">
    <property type="component" value="Unassembled WGS sequence"/>
</dbReference>
<protein>
    <submittedName>
        <fullName evidence="2">FMN-binding negative transcriptional regulator</fullName>
    </submittedName>
</protein>
<dbReference type="AlphaFoldDB" id="A0A4V3JX52"/>
<dbReference type="Gene3D" id="2.30.110.10">
    <property type="entry name" value="Electron Transport, Fmn-binding Protein, Chain A"/>
    <property type="match status" value="1"/>
</dbReference>
<dbReference type="PANTHER" id="PTHR35802">
    <property type="entry name" value="PROTEASE SYNTHASE AND SPORULATION PROTEIN PAI 2"/>
    <property type="match status" value="1"/>
</dbReference>
<dbReference type="InterPro" id="IPR012349">
    <property type="entry name" value="Split_barrel_FMN-bd"/>
</dbReference>